<dbReference type="Proteomes" id="UP000797356">
    <property type="component" value="Chromosome 2"/>
</dbReference>
<sequence>MYRVRVLQSCFWDAHPGLDDGNVALDHGGATDHDGEFLDHLKLMNLKSSLDSTVVALKVGEPILKLRQPGEAEWSIHRYANEDWFITDMREVEGMLFALTSQGTVAKVEIETVEFMFPWKVKVPTVTVTELDGQQYYQPSTRMTHHFVDVETPETIVVVEISSIDRRDIMEIKSAW</sequence>
<organism evidence="1 2">
    <name type="scientific">Cocos nucifera</name>
    <name type="common">Coconut palm</name>
    <dbReference type="NCBI Taxonomy" id="13894"/>
    <lineage>
        <taxon>Eukaryota</taxon>
        <taxon>Viridiplantae</taxon>
        <taxon>Streptophyta</taxon>
        <taxon>Embryophyta</taxon>
        <taxon>Tracheophyta</taxon>
        <taxon>Spermatophyta</taxon>
        <taxon>Magnoliopsida</taxon>
        <taxon>Liliopsida</taxon>
        <taxon>Arecaceae</taxon>
        <taxon>Arecoideae</taxon>
        <taxon>Cocoseae</taxon>
        <taxon>Attaleinae</taxon>
        <taxon>Cocos</taxon>
    </lineage>
</organism>
<evidence type="ECO:0000313" key="1">
    <source>
        <dbReference type="EMBL" id="KAG1331783.1"/>
    </source>
</evidence>
<gene>
    <name evidence="1" type="ORF">COCNU_02G017510</name>
</gene>
<comment type="caution">
    <text evidence="1">The sequence shown here is derived from an EMBL/GenBank/DDBJ whole genome shotgun (WGS) entry which is preliminary data.</text>
</comment>
<name>A0A8K0I1K1_COCNU</name>
<dbReference type="EMBL" id="CM017873">
    <property type="protein sequence ID" value="KAG1331783.1"/>
    <property type="molecule type" value="Genomic_DNA"/>
</dbReference>
<proteinExistence type="predicted"/>
<reference evidence="1" key="2">
    <citation type="submission" date="2019-07" db="EMBL/GenBank/DDBJ databases">
        <authorList>
            <person name="Yang Y."/>
            <person name="Bocs S."/>
            <person name="Baudouin L."/>
        </authorList>
    </citation>
    <scope>NUCLEOTIDE SEQUENCE</scope>
    <source>
        <tissue evidence="1">Spear leaf of Hainan Tall coconut</tissue>
    </source>
</reference>
<protein>
    <submittedName>
        <fullName evidence="1">Uncharacterized protein</fullName>
    </submittedName>
</protein>
<dbReference type="AlphaFoldDB" id="A0A8K0I1K1"/>
<evidence type="ECO:0000313" key="2">
    <source>
        <dbReference type="Proteomes" id="UP000797356"/>
    </source>
</evidence>
<keyword evidence="2" id="KW-1185">Reference proteome</keyword>
<accession>A0A8K0I1K1</accession>
<reference evidence="1" key="1">
    <citation type="journal article" date="2017" name="Gigascience">
        <title>The genome draft of coconut (Cocos nucifera).</title>
        <authorList>
            <person name="Xiao Y."/>
            <person name="Xu P."/>
            <person name="Fan H."/>
            <person name="Baudouin L."/>
            <person name="Xia W."/>
            <person name="Bocs S."/>
            <person name="Xu J."/>
            <person name="Li Q."/>
            <person name="Guo A."/>
            <person name="Zhou L."/>
            <person name="Li J."/>
            <person name="Wu Y."/>
            <person name="Ma Z."/>
            <person name="Armero A."/>
            <person name="Issali A.E."/>
            <person name="Liu N."/>
            <person name="Peng M."/>
            <person name="Yang Y."/>
        </authorList>
    </citation>
    <scope>NUCLEOTIDE SEQUENCE</scope>
    <source>
        <tissue evidence="1">Spear leaf of Hainan Tall coconut</tissue>
    </source>
</reference>